<dbReference type="PANTHER" id="PTHR10366:SF564">
    <property type="entry name" value="STEROL-4-ALPHA-CARBOXYLATE 3-DEHYDROGENASE, DECARBOXYLATING"/>
    <property type="match status" value="1"/>
</dbReference>
<dbReference type="InterPro" id="IPR036291">
    <property type="entry name" value="NAD(P)-bd_dom_sf"/>
</dbReference>
<name>C9SC21_VERA1</name>
<evidence type="ECO:0000259" key="3">
    <source>
        <dbReference type="Pfam" id="PF01370"/>
    </source>
</evidence>
<dbReference type="PANTHER" id="PTHR10366">
    <property type="entry name" value="NAD DEPENDENT EPIMERASE/DEHYDRATASE"/>
    <property type="match status" value="1"/>
</dbReference>
<dbReference type="GeneID" id="9535616"/>
<dbReference type="STRING" id="526221.C9SC21"/>
<evidence type="ECO:0000313" key="4">
    <source>
        <dbReference type="EMBL" id="EEY15905.1"/>
    </source>
</evidence>
<dbReference type="eggNOG" id="KOG1502">
    <property type="taxonomic scope" value="Eukaryota"/>
</dbReference>
<comment type="similarity">
    <text evidence="2">Belongs to the NAD(P)-dependent epimerase/dehydratase family. Dihydroflavonol-4-reductase subfamily.</text>
</comment>
<dbReference type="Proteomes" id="UP000008698">
    <property type="component" value="Unassembled WGS sequence"/>
</dbReference>
<gene>
    <name evidence="4" type="ORF">VDBG_02014</name>
</gene>
<evidence type="ECO:0000313" key="5">
    <source>
        <dbReference type="Proteomes" id="UP000008698"/>
    </source>
</evidence>
<dbReference type="SUPFAM" id="SSF51735">
    <property type="entry name" value="NAD(P)-binding Rossmann-fold domains"/>
    <property type="match status" value="1"/>
</dbReference>
<reference evidence="5" key="1">
    <citation type="journal article" date="2011" name="PLoS Pathog.">
        <title>Comparative genomics yields insights into niche adaptation of plant vascular wilt pathogens.</title>
        <authorList>
            <person name="Klosterman S.J."/>
            <person name="Subbarao K.V."/>
            <person name="Kang S."/>
            <person name="Veronese P."/>
            <person name="Gold S.E."/>
            <person name="Thomma B.P.H.J."/>
            <person name="Chen Z."/>
            <person name="Henrissat B."/>
            <person name="Lee Y.-H."/>
            <person name="Park J."/>
            <person name="Garcia-Pedrajas M.D."/>
            <person name="Barbara D.J."/>
            <person name="Anchieta A."/>
            <person name="de Jonge R."/>
            <person name="Santhanam P."/>
            <person name="Maruthachalam K."/>
            <person name="Atallah Z."/>
            <person name="Amyotte S.G."/>
            <person name="Paz Z."/>
            <person name="Inderbitzin P."/>
            <person name="Hayes R.J."/>
            <person name="Heiman D.I."/>
            <person name="Young S."/>
            <person name="Zeng Q."/>
            <person name="Engels R."/>
            <person name="Galagan J."/>
            <person name="Cuomo C.A."/>
            <person name="Dobinson K.F."/>
            <person name="Ma L.-J."/>
        </authorList>
    </citation>
    <scope>NUCLEOTIDE SEQUENCE [LARGE SCALE GENOMIC DNA]</scope>
    <source>
        <strain evidence="5">VaMs.102 / ATCC MYA-4576 / FGSC 10136</strain>
    </source>
</reference>
<dbReference type="OMA" id="ASENWME"/>
<dbReference type="RefSeq" id="XP_003007826.1">
    <property type="nucleotide sequence ID" value="XM_003007780.1"/>
</dbReference>
<protein>
    <submittedName>
        <fullName evidence="4">Reductase</fullName>
    </submittedName>
</protein>
<evidence type="ECO:0000256" key="2">
    <source>
        <dbReference type="ARBA" id="ARBA00023445"/>
    </source>
</evidence>
<dbReference type="HOGENOM" id="CLU_007383_9_2_1"/>
<feature type="domain" description="NAD-dependent epimerase/dehydratase" evidence="3">
    <location>
        <begin position="8"/>
        <end position="270"/>
    </location>
</feature>
<dbReference type="OrthoDB" id="2735536at2759"/>
<evidence type="ECO:0000256" key="1">
    <source>
        <dbReference type="ARBA" id="ARBA00023002"/>
    </source>
</evidence>
<dbReference type="InterPro" id="IPR050425">
    <property type="entry name" value="NAD(P)_dehydrat-like"/>
</dbReference>
<sequence>MTTNRNLILLTGATGFIGFRVLVEALKAGYAVRCAIRSSQAIKVILSTPSIRALRPSEHQLYWAFVPDMAVPGAFDAAVKGVKYIIHCASPASNTNVRGSAPTNSDEWQVQTAINSMCWLLQSAYKLNPSTVRRIVFTSSLTAIIPHAYFKGQGGLTGPAFDAESRLPMPSAPFASGSGPHAASKIAALNASESWVRHFRPPFDLVSILPACVWGRHELAGTADELTKGSSGVMIDLLRGQRNDTPICGSFIGIEDVAKAHILALDPQVSGNQSFILSSDMAWEDTKVIAQRAFPSVFDKGIFNMDGTQESARIAIDASKTERVLGLKFQSFEHVITDVVSQWLELSQARLVSVCAIIALARGSRSEENVSIQLASSFPVVAGHKAKSPRFCHMK</sequence>
<proteinExistence type="inferred from homology"/>
<dbReference type="AlphaFoldDB" id="C9SC21"/>
<accession>C9SC21</accession>
<keyword evidence="1" id="KW-0560">Oxidoreductase</keyword>
<dbReference type="InterPro" id="IPR001509">
    <property type="entry name" value="Epimerase_deHydtase"/>
</dbReference>
<dbReference type="Gene3D" id="3.40.50.720">
    <property type="entry name" value="NAD(P)-binding Rossmann-like Domain"/>
    <property type="match status" value="1"/>
</dbReference>
<dbReference type="GO" id="GO:0016616">
    <property type="term" value="F:oxidoreductase activity, acting on the CH-OH group of donors, NAD or NADP as acceptor"/>
    <property type="evidence" value="ECO:0007669"/>
    <property type="project" value="TreeGrafter"/>
</dbReference>
<dbReference type="Pfam" id="PF01370">
    <property type="entry name" value="Epimerase"/>
    <property type="match status" value="1"/>
</dbReference>
<dbReference type="EMBL" id="DS985215">
    <property type="protein sequence ID" value="EEY15905.1"/>
    <property type="molecule type" value="Genomic_DNA"/>
</dbReference>
<organism evidence="5">
    <name type="scientific">Verticillium alfalfae (strain VaMs.102 / ATCC MYA-4576 / FGSC 10136)</name>
    <name type="common">Verticillium wilt of alfalfa</name>
    <name type="synonym">Verticillium albo-atrum</name>
    <dbReference type="NCBI Taxonomy" id="526221"/>
    <lineage>
        <taxon>Eukaryota</taxon>
        <taxon>Fungi</taxon>
        <taxon>Dikarya</taxon>
        <taxon>Ascomycota</taxon>
        <taxon>Pezizomycotina</taxon>
        <taxon>Sordariomycetes</taxon>
        <taxon>Hypocreomycetidae</taxon>
        <taxon>Glomerellales</taxon>
        <taxon>Plectosphaerellaceae</taxon>
        <taxon>Verticillium</taxon>
    </lineage>
</organism>
<keyword evidence="5" id="KW-1185">Reference proteome</keyword>
<dbReference type="KEGG" id="val:VDBG_02014"/>